<dbReference type="Pfam" id="PF01266">
    <property type="entry name" value="DAO"/>
    <property type="match status" value="1"/>
</dbReference>
<evidence type="ECO:0000256" key="13">
    <source>
        <dbReference type="ARBA" id="ARBA00060644"/>
    </source>
</evidence>
<dbReference type="Pfam" id="PF16350">
    <property type="entry name" value="FAO_M"/>
    <property type="match status" value="1"/>
</dbReference>
<keyword evidence="8" id="KW-0007">Acetylation</keyword>
<dbReference type="InterPro" id="IPR001584">
    <property type="entry name" value="Integrase_cat-core"/>
</dbReference>
<dbReference type="Gene3D" id="3.30.9.10">
    <property type="entry name" value="D-Amino Acid Oxidase, subunit A, domain 2"/>
    <property type="match status" value="1"/>
</dbReference>
<dbReference type="Pfam" id="PF08669">
    <property type="entry name" value="GCV_T_C"/>
    <property type="match status" value="1"/>
</dbReference>
<evidence type="ECO:0000256" key="16">
    <source>
        <dbReference type="SAM" id="MobiDB-lite"/>
    </source>
</evidence>
<evidence type="ECO:0000256" key="14">
    <source>
        <dbReference type="ARBA" id="ARBA00066703"/>
    </source>
</evidence>
<dbReference type="OrthoDB" id="498204at2759"/>
<evidence type="ECO:0000313" key="18">
    <source>
        <dbReference type="EMBL" id="CAH1271523.1"/>
    </source>
</evidence>
<evidence type="ECO:0000256" key="8">
    <source>
        <dbReference type="ARBA" id="ARBA00022990"/>
    </source>
</evidence>
<feature type="region of interest" description="Disordered" evidence="16">
    <location>
        <begin position="323"/>
        <end position="342"/>
    </location>
</feature>
<keyword evidence="5" id="KW-0285">Flavoprotein</keyword>
<dbReference type="InterPro" id="IPR028896">
    <property type="entry name" value="GcvT/YgfZ/DmdA"/>
</dbReference>
<dbReference type="SUPFAM" id="SSF51905">
    <property type="entry name" value="FAD/NAD(P)-binding domain"/>
    <property type="match status" value="1"/>
</dbReference>
<dbReference type="InterPro" id="IPR006076">
    <property type="entry name" value="FAD-dep_OxRdtase"/>
</dbReference>
<evidence type="ECO:0000256" key="11">
    <source>
        <dbReference type="ARBA" id="ARBA00052249"/>
    </source>
</evidence>
<dbReference type="SUPFAM" id="SSF101790">
    <property type="entry name" value="Aminomethyltransferase beta-barrel domain"/>
    <property type="match status" value="1"/>
</dbReference>
<dbReference type="FunFam" id="3.30.420.10:FF:000063">
    <property type="entry name" value="Retrovirus-related Pol polyprotein from transposon 297-like Protein"/>
    <property type="match status" value="1"/>
</dbReference>
<dbReference type="InterPro" id="IPR013977">
    <property type="entry name" value="GcvT_C"/>
</dbReference>
<dbReference type="PANTHER" id="PTHR43757:SF11">
    <property type="entry name" value="SARCOSINE DEHYDROGENASE"/>
    <property type="match status" value="1"/>
</dbReference>
<evidence type="ECO:0000256" key="15">
    <source>
        <dbReference type="ARBA" id="ARBA00074437"/>
    </source>
</evidence>
<gene>
    <name evidence="18" type="primary">SARDH</name>
    <name evidence="18" type="ORF">BLAG_LOCUS23520</name>
</gene>
<dbReference type="PROSITE" id="PS50994">
    <property type="entry name" value="INTEGRASE"/>
    <property type="match status" value="1"/>
</dbReference>
<evidence type="ECO:0000256" key="7">
    <source>
        <dbReference type="ARBA" id="ARBA00022946"/>
    </source>
</evidence>
<comment type="similarity">
    <text evidence="3">Belongs to the GcvT family.</text>
</comment>
<dbReference type="InterPro" id="IPR032503">
    <property type="entry name" value="FAO_M"/>
</dbReference>
<feature type="compositionally biased region" description="Basic and acidic residues" evidence="16">
    <location>
        <begin position="416"/>
        <end position="426"/>
    </location>
</feature>
<comment type="cofactor">
    <cofactor evidence="1">
        <name>FAD</name>
        <dbReference type="ChEBI" id="CHEBI:57692"/>
    </cofactor>
</comment>
<dbReference type="InterPro" id="IPR029043">
    <property type="entry name" value="GcvT/YgfZ_C"/>
</dbReference>
<dbReference type="Gene3D" id="3.50.50.60">
    <property type="entry name" value="FAD/NAD(P)-binding domain"/>
    <property type="match status" value="1"/>
</dbReference>
<feature type="compositionally biased region" description="Low complexity" evidence="16">
    <location>
        <begin position="399"/>
        <end position="415"/>
    </location>
</feature>
<dbReference type="SUPFAM" id="SSF54373">
    <property type="entry name" value="FAD-linked reductases, C-terminal domain"/>
    <property type="match status" value="1"/>
</dbReference>
<keyword evidence="4" id="KW-0597">Phosphoprotein</keyword>
<evidence type="ECO:0000256" key="5">
    <source>
        <dbReference type="ARBA" id="ARBA00022630"/>
    </source>
</evidence>
<dbReference type="GO" id="GO:0008480">
    <property type="term" value="F:sarcosine dehydrogenase activity"/>
    <property type="evidence" value="ECO:0007669"/>
    <property type="project" value="UniProtKB-EC"/>
</dbReference>
<dbReference type="Gene3D" id="3.30.70.1400">
    <property type="entry name" value="Aminomethyltransferase beta-barrel domains"/>
    <property type="match status" value="1"/>
</dbReference>
<accession>A0A8K0EZ93</accession>
<dbReference type="FunFam" id="1.10.340.70:FF:000003">
    <property type="entry name" value="Protein CBG25708"/>
    <property type="match status" value="1"/>
</dbReference>
<dbReference type="FunFam" id="3.30.1360.120:FF:000023">
    <property type="entry name" value="Sarcosine dehydrogenase"/>
    <property type="match status" value="1"/>
</dbReference>
<dbReference type="GO" id="GO:0005759">
    <property type="term" value="C:mitochondrial matrix"/>
    <property type="evidence" value="ECO:0007669"/>
    <property type="project" value="UniProtKB-SubCell"/>
</dbReference>
<dbReference type="Pfam" id="PF01571">
    <property type="entry name" value="GCV_T"/>
    <property type="match status" value="1"/>
</dbReference>
<feature type="domain" description="Integrase catalytic" evidence="17">
    <location>
        <begin position="137"/>
        <end position="307"/>
    </location>
</feature>
<evidence type="ECO:0000313" key="19">
    <source>
        <dbReference type="Proteomes" id="UP000838412"/>
    </source>
</evidence>
<dbReference type="InterPro" id="IPR006222">
    <property type="entry name" value="GCVT_N"/>
</dbReference>
<dbReference type="InterPro" id="IPR027266">
    <property type="entry name" value="TrmE/GcvT-like"/>
</dbReference>
<dbReference type="InterPro" id="IPR012337">
    <property type="entry name" value="RNaseH-like_sf"/>
</dbReference>
<comment type="subcellular location">
    <subcellularLocation>
        <location evidence="2">Mitochondrion matrix</location>
    </subcellularLocation>
</comment>
<keyword evidence="9" id="KW-0560">Oxidoreductase</keyword>
<feature type="region of interest" description="Disordered" evidence="16">
    <location>
        <begin position="367"/>
        <end position="387"/>
    </location>
</feature>
<evidence type="ECO:0000256" key="1">
    <source>
        <dbReference type="ARBA" id="ARBA00001974"/>
    </source>
</evidence>
<protein>
    <recommendedName>
        <fullName evidence="15">Sarcosine dehydrogenase, mitochondrial</fullName>
        <ecNumber evidence="14">1.5.8.3</ecNumber>
    </recommendedName>
</protein>
<comment type="function">
    <text evidence="12">Catalyzes the last step of the oxidative degradation of choline to glycine. Converts sarcosine into glycine.</text>
</comment>
<dbReference type="GO" id="GO:0003676">
    <property type="term" value="F:nucleic acid binding"/>
    <property type="evidence" value="ECO:0007669"/>
    <property type="project" value="InterPro"/>
</dbReference>
<evidence type="ECO:0000256" key="3">
    <source>
        <dbReference type="ARBA" id="ARBA00008609"/>
    </source>
</evidence>
<sequence>MVDELIMSSPTIEDIQRHTENDQEMQKLKQYIRDGFPEKGKLPASMVPYFHVRDQLTFQNGTLFKGQCAVVPKTLRYDMLKRLHASHMGTGASLRHAKECIYWPGMSAQVKDFVEKCDVCQAMGIRQQKETLIPHPVTQRPWEKVGIDLFTLHGREYVITVDYYSNYFEIDTCETDTRATTIVRKLKMQFARHGIPDIVMTDNGPQFTSSEFDKFAQEWNFQHQTSSPGYPQSNGKVENAVKTAKRLMEKAKLAQADPYLALLDFRNTPTQEIGSSPAQRLFSRRTKTTLPMKTTLLEPKVQSNIPRKLHQAKQRQRKYYNRGARDMPPLNVGDTVRCEPNTHRTNQWKRGKAVADLGGRSYEVETEDGGKYRRNRRHLRQSKETPTVADGMEIENHTPAETTMATTPAAEPTVEAGRKQTPARENRSKLVPQFIKPASQLSWRQLSIMPLWQLARVQRRLAQQLGRCTTRFCSQSASAGVPYETTLKSDDAAGPSSVPSEADVVVIGGGSVGCNTLYHLTKLGVSNAVLLEKAQLTAGTTWHTAGLVWRLRPNDVEMEILNYTRDLIQDVLGKETGLDTGWINNGGIFIASNKERLDEYQRMMTLGRNYDIESYVLSPEETKKIYPLMNVSDMYGALYSPGDGTIDPAGFCTTLTRAAKKGGAQVVENCSVTGIQVKEDDYGTKRVVGVETSHGTIKTKAVVNCAGVWSPYIGQMAGVAVPLIAMHHAYVVTERIEGIQNMPNIRDHDASVYLKLQGDALSCGGYEPNPVFWDKVDKDFAFSLFELDWDVFSVHVEGCVNRVPVIERTGIKSTVCGPESFTADHKPLMGEAPEVRGFYLGCGFNSSGMMMGGGCGRELARWIVNGRPTLDMYGYDIRRFPTCQTSDNRWTRERSHEAYAKNYSIVFPHDEPLAARNSRTDPFHEVLLEAGCVFQERHGWERPGYFTPQGPTPIPDYDYYGAYEELPANEVNLYNDRLRDDYTFDFPKHHDVIGKECVACRERAAVFNMSYFGKYYLTGPDAQKAADWIFSNNVDKPPGSTVYTCMLDKSGGIESDLTVSMISPGEGSAMDPTFDGKGFYIAVGGGAAQHNWSHITDILQDNKLNCQMSDMSEEMGMLSIQGPRSRDIVQALTDTDMGNEAFPFSTSQVISVAGHRVRALRLSFVGELGWELHIPKESCVPVYKAVMEEGAKHGAVNSGYRAIDSLSIEKGYRHWHADIRPDDTPFEAGLAFTCKLKSSTPFLGREALEKLKPQGLKKKLVCFTIDDHVPLLGLEAVWRDGIVVGYLRRADYAFSLGKSIGYGYVRDPDGGKVTADFLKAGEYSIERMGVVYPATIHLKTPFDPQNDRVKGIYNDNGNAKVANL</sequence>
<dbReference type="EC" id="1.5.8.3" evidence="14"/>
<evidence type="ECO:0000256" key="4">
    <source>
        <dbReference type="ARBA" id="ARBA00022553"/>
    </source>
</evidence>
<dbReference type="Gene3D" id="2.40.30.110">
    <property type="entry name" value="Aminomethyltransferase beta-barrel domains"/>
    <property type="match status" value="1"/>
</dbReference>
<dbReference type="FunFam" id="2.40.30.110:FF:000006">
    <property type="entry name" value="Sarcosine dehydrogenase, mitochondrial"/>
    <property type="match status" value="1"/>
</dbReference>
<reference evidence="18" key="1">
    <citation type="submission" date="2022-01" db="EMBL/GenBank/DDBJ databases">
        <authorList>
            <person name="Braso-Vives M."/>
        </authorList>
    </citation>
    <scope>NUCLEOTIDE SEQUENCE</scope>
</reference>
<dbReference type="SUPFAM" id="SSF53098">
    <property type="entry name" value="Ribonuclease H-like"/>
    <property type="match status" value="1"/>
</dbReference>
<evidence type="ECO:0000256" key="6">
    <source>
        <dbReference type="ARBA" id="ARBA00022827"/>
    </source>
</evidence>
<dbReference type="Pfam" id="PF00665">
    <property type="entry name" value="rve"/>
    <property type="match status" value="1"/>
</dbReference>
<dbReference type="EMBL" id="OV696693">
    <property type="protein sequence ID" value="CAH1271523.1"/>
    <property type="molecule type" value="Genomic_DNA"/>
</dbReference>
<dbReference type="PANTHER" id="PTHR43757">
    <property type="entry name" value="AMINOMETHYLTRANSFERASE"/>
    <property type="match status" value="1"/>
</dbReference>
<dbReference type="FunFam" id="3.30.70.1400:FF:000004">
    <property type="entry name" value="Sarcosine dehydrogenase, mitochondrial"/>
    <property type="match status" value="1"/>
</dbReference>
<dbReference type="FunFam" id="3.30.1360.120:FF:000075">
    <property type="entry name" value="Uncharacterized protein"/>
    <property type="match status" value="1"/>
</dbReference>
<dbReference type="Gene3D" id="3.30.420.10">
    <property type="entry name" value="Ribonuclease H-like superfamily/Ribonuclease H"/>
    <property type="match status" value="1"/>
</dbReference>
<dbReference type="InterPro" id="IPR036397">
    <property type="entry name" value="RNaseH_sf"/>
</dbReference>
<dbReference type="Proteomes" id="UP000838412">
    <property type="component" value="Chromosome 8"/>
</dbReference>
<organism evidence="18 19">
    <name type="scientific">Branchiostoma lanceolatum</name>
    <name type="common">Common lancelet</name>
    <name type="synonym">Amphioxus lanceolatum</name>
    <dbReference type="NCBI Taxonomy" id="7740"/>
    <lineage>
        <taxon>Eukaryota</taxon>
        <taxon>Metazoa</taxon>
        <taxon>Chordata</taxon>
        <taxon>Cephalochordata</taxon>
        <taxon>Leptocardii</taxon>
        <taxon>Amphioxiformes</taxon>
        <taxon>Branchiostomatidae</taxon>
        <taxon>Branchiostoma</taxon>
    </lineage>
</organism>
<comment type="pathway">
    <text evidence="13">Amine and polyamine degradation; sarcosine degradation; formaldehyde and glycine from sarcosine: step 1/1.</text>
</comment>
<dbReference type="InterPro" id="IPR036188">
    <property type="entry name" value="FAD/NAD-bd_sf"/>
</dbReference>
<dbReference type="Pfam" id="PF17921">
    <property type="entry name" value="Integrase_H2C2"/>
    <property type="match status" value="1"/>
</dbReference>
<keyword evidence="10" id="KW-0496">Mitochondrion</keyword>
<name>A0A8K0EZ93_BRALA</name>
<evidence type="ECO:0000256" key="9">
    <source>
        <dbReference type="ARBA" id="ARBA00023002"/>
    </source>
</evidence>
<dbReference type="Gene3D" id="1.10.340.70">
    <property type="match status" value="1"/>
</dbReference>
<keyword evidence="19" id="KW-1185">Reference proteome</keyword>
<proteinExistence type="inferred from homology"/>
<evidence type="ECO:0000256" key="10">
    <source>
        <dbReference type="ARBA" id="ARBA00023128"/>
    </source>
</evidence>
<keyword evidence="7" id="KW-0809">Transit peptide</keyword>
<evidence type="ECO:0000259" key="17">
    <source>
        <dbReference type="PROSITE" id="PS50994"/>
    </source>
</evidence>
<dbReference type="FunFam" id="3.50.50.60:FF:000769">
    <property type="entry name" value="Sarcosine dehydrogenase"/>
    <property type="match status" value="1"/>
</dbReference>
<comment type="catalytic activity">
    <reaction evidence="11">
        <text>(6S)-5,6,7,8-tetrahydrofolyl-(gamma-L-Glu)(n) + sarcosine + oxidized [electron-transfer flavoprotein] + H(+) = (6R)-5,10-methylenetetrahydrofolyl-(gamma-L-Glu)(n) + reduced [electron-transfer flavoprotein] + glycine</text>
        <dbReference type="Rhea" id="RHEA:19793"/>
        <dbReference type="Rhea" id="RHEA-COMP:10685"/>
        <dbReference type="Rhea" id="RHEA-COMP:10686"/>
        <dbReference type="Rhea" id="RHEA-COMP:13257"/>
        <dbReference type="Rhea" id="RHEA-COMP:14738"/>
        <dbReference type="ChEBI" id="CHEBI:15378"/>
        <dbReference type="ChEBI" id="CHEBI:57305"/>
        <dbReference type="ChEBI" id="CHEBI:57433"/>
        <dbReference type="ChEBI" id="CHEBI:57692"/>
        <dbReference type="ChEBI" id="CHEBI:58307"/>
        <dbReference type="ChEBI" id="CHEBI:136572"/>
        <dbReference type="ChEBI" id="CHEBI:141005"/>
        <dbReference type="EC" id="1.5.8.3"/>
    </reaction>
    <physiologicalReaction direction="left-to-right" evidence="11">
        <dbReference type="Rhea" id="RHEA:19794"/>
    </physiologicalReaction>
</comment>
<feature type="region of interest" description="Disordered" evidence="16">
    <location>
        <begin position="399"/>
        <end position="426"/>
    </location>
</feature>
<dbReference type="InterPro" id="IPR041588">
    <property type="entry name" value="Integrase_H2C2"/>
</dbReference>
<evidence type="ECO:0000256" key="2">
    <source>
        <dbReference type="ARBA" id="ARBA00004305"/>
    </source>
</evidence>
<evidence type="ECO:0000256" key="12">
    <source>
        <dbReference type="ARBA" id="ARBA00059128"/>
    </source>
</evidence>
<keyword evidence="6" id="KW-0274">FAD</keyword>
<dbReference type="GO" id="GO:0015074">
    <property type="term" value="P:DNA integration"/>
    <property type="evidence" value="ECO:0007669"/>
    <property type="project" value="InterPro"/>
</dbReference>
<dbReference type="SUPFAM" id="SSF103025">
    <property type="entry name" value="Folate-binding domain"/>
    <property type="match status" value="1"/>
</dbReference>
<dbReference type="Gene3D" id="3.30.1360.120">
    <property type="entry name" value="Probable tRNA modification gtpase trme, domain 1"/>
    <property type="match status" value="1"/>
</dbReference>